<sequence length="602" mass="65709">MTVSTFAASSMPPAFPERAAWGTASSLRAWQQQALEAYFGGSGGRSPGEDSGTDGTRPGPRDFLTVATPGAGKTTFALRLARELMERRVVSAITVVCPTEHLKRQWAESAARVGIKIDPEYQNGQGPVGKDFHGVAVTYATVAARPALHRNRTESRKSLVIFDEVHHAGDGLSWGDAVREAFEPATRRLALSGTPFRTDINPIPFVQYEEGPDGVRRSRADYTYGYGPALADGVVRPVIFLAYAGEMRWRTRAGDEITATLGEPLTQDQTAQAWRAALDPKGDWIKQVLAAADRRLTELRRAIPDAGGLVIATDHEAARAYAKMLRAVTGQGATIVLSDDPTASKKIKQFGETEDRWMVAVRMVSEGVDIPRLCVGVYATSTSTPLFFAQAIGRFVRARKRGETASVFLPSVPTLMGHASEMEEERDHVLDRPVREDGLDDQLLAEANRQQDTPDVGEELPFETVEASATFDRVLYDGGEFGMNAEPGSVEEEEFLGIPGLLEPEQVSALLRKRQADQIASERKKKTGDPRADRTAAEDVAALRRELNGLVGAWNHRTGKPHGVIHTELRAACGGPAIAQASSDDIRKRIAKIREWAAKRRH</sequence>
<keyword evidence="3" id="KW-0347">Helicase</keyword>
<feature type="domain" description="Helicase ATP-binding" evidence="2">
    <location>
        <begin position="54"/>
        <end position="213"/>
    </location>
</feature>
<proteinExistence type="predicted"/>
<dbReference type="InterPro" id="IPR050742">
    <property type="entry name" value="Helicase_Restrict-Modif_Enz"/>
</dbReference>
<keyword evidence="4" id="KW-1185">Reference proteome</keyword>
<dbReference type="Gene3D" id="3.40.50.300">
    <property type="entry name" value="P-loop containing nucleotide triphosphate hydrolases"/>
    <property type="match status" value="2"/>
</dbReference>
<dbReference type="InParanoid" id="A0A1I5Q866"/>
<protein>
    <submittedName>
        <fullName evidence="3">Superfamily II DNA or RNA helicase</fullName>
    </submittedName>
</protein>
<dbReference type="PROSITE" id="PS51192">
    <property type="entry name" value="HELICASE_ATP_BIND_1"/>
    <property type="match status" value="1"/>
</dbReference>
<dbReference type="InterPro" id="IPR027417">
    <property type="entry name" value="P-loop_NTPase"/>
</dbReference>
<evidence type="ECO:0000256" key="1">
    <source>
        <dbReference type="SAM" id="MobiDB-lite"/>
    </source>
</evidence>
<dbReference type="AlphaFoldDB" id="A0A1I5Q866"/>
<dbReference type="GO" id="GO:0005524">
    <property type="term" value="F:ATP binding"/>
    <property type="evidence" value="ECO:0007669"/>
    <property type="project" value="InterPro"/>
</dbReference>
<keyword evidence="3" id="KW-0067">ATP-binding</keyword>
<keyword evidence="3" id="KW-0547">Nucleotide-binding</keyword>
<gene>
    <name evidence="3" type="ORF">SAMN04489713_11428</name>
</gene>
<evidence type="ECO:0000313" key="3">
    <source>
        <dbReference type="EMBL" id="SFP42327.1"/>
    </source>
</evidence>
<dbReference type="Proteomes" id="UP000183413">
    <property type="component" value="Unassembled WGS sequence"/>
</dbReference>
<dbReference type="GO" id="GO:0005829">
    <property type="term" value="C:cytosol"/>
    <property type="evidence" value="ECO:0007669"/>
    <property type="project" value="TreeGrafter"/>
</dbReference>
<accession>A0A1I5Q866</accession>
<dbReference type="InterPro" id="IPR006935">
    <property type="entry name" value="Helicase/UvrB_N"/>
</dbReference>
<evidence type="ECO:0000259" key="2">
    <source>
        <dbReference type="PROSITE" id="PS51192"/>
    </source>
</evidence>
<keyword evidence="3" id="KW-0378">Hydrolase</keyword>
<dbReference type="SMART" id="SM00487">
    <property type="entry name" value="DEXDc"/>
    <property type="match status" value="1"/>
</dbReference>
<dbReference type="InterPro" id="IPR014001">
    <property type="entry name" value="Helicase_ATP-bd"/>
</dbReference>
<reference evidence="3 4" key="1">
    <citation type="submission" date="2016-10" db="EMBL/GenBank/DDBJ databases">
        <authorList>
            <person name="de Groot N.N."/>
        </authorList>
    </citation>
    <scope>NUCLEOTIDE SEQUENCE [LARGE SCALE GENOMIC DNA]</scope>
    <source>
        <strain evidence="3 4">DSM 43067</strain>
    </source>
</reference>
<name>A0A1I5Q866_9ACTN</name>
<dbReference type="PANTHER" id="PTHR47396">
    <property type="entry name" value="TYPE I RESTRICTION ENZYME ECOKI R PROTEIN"/>
    <property type="match status" value="1"/>
</dbReference>
<organism evidence="3 4">
    <name type="scientific">Actinomadura madurae</name>
    <dbReference type="NCBI Taxonomy" id="1993"/>
    <lineage>
        <taxon>Bacteria</taxon>
        <taxon>Bacillati</taxon>
        <taxon>Actinomycetota</taxon>
        <taxon>Actinomycetes</taxon>
        <taxon>Streptosporangiales</taxon>
        <taxon>Thermomonosporaceae</taxon>
        <taxon>Actinomadura</taxon>
    </lineage>
</organism>
<dbReference type="GO" id="GO:0016787">
    <property type="term" value="F:hydrolase activity"/>
    <property type="evidence" value="ECO:0007669"/>
    <property type="project" value="InterPro"/>
</dbReference>
<dbReference type="EMBL" id="FOVH01000014">
    <property type="protein sequence ID" value="SFP42327.1"/>
    <property type="molecule type" value="Genomic_DNA"/>
</dbReference>
<dbReference type="GO" id="GO:0004386">
    <property type="term" value="F:helicase activity"/>
    <property type="evidence" value="ECO:0007669"/>
    <property type="project" value="UniProtKB-KW"/>
</dbReference>
<dbReference type="GO" id="GO:0003677">
    <property type="term" value="F:DNA binding"/>
    <property type="evidence" value="ECO:0007669"/>
    <property type="project" value="InterPro"/>
</dbReference>
<evidence type="ECO:0000313" key="4">
    <source>
        <dbReference type="Proteomes" id="UP000183413"/>
    </source>
</evidence>
<dbReference type="STRING" id="1993.SAMN04489713_11428"/>
<dbReference type="eggNOG" id="COG1061">
    <property type="taxonomic scope" value="Bacteria"/>
</dbReference>
<dbReference type="SUPFAM" id="SSF52540">
    <property type="entry name" value="P-loop containing nucleoside triphosphate hydrolases"/>
    <property type="match status" value="1"/>
</dbReference>
<dbReference type="Pfam" id="PF04851">
    <property type="entry name" value="ResIII"/>
    <property type="match status" value="1"/>
</dbReference>
<feature type="region of interest" description="Disordered" evidence="1">
    <location>
        <begin position="39"/>
        <end position="63"/>
    </location>
</feature>
<dbReference type="PANTHER" id="PTHR47396:SF2">
    <property type="entry name" value="HELICASE ATP-BINDING DOMAIN-CONTAINING PROTEIN"/>
    <property type="match status" value="1"/>
</dbReference>